<sequence length="47" mass="5782">MIQLKFGDNYPILNMNTGHIRSGHQMEWYLQNEIFYRTTHIIMRIKK</sequence>
<reference evidence="1" key="1">
    <citation type="submission" date="2018-05" db="EMBL/GenBank/DDBJ databases">
        <authorList>
            <person name="Lanie J.A."/>
            <person name="Ng W.-L."/>
            <person name="Kazmierczak K.M."/>
            <person name="Andrzejewski T.M."/>
            <person name="Davidsen T.M."/>
            <person name="Wayne K.J."/>
            <person name="Tettelin H."/>
            <person name="Glass J.I."/>
            <person name="Rusch D."/>
            <person name="Podicherti R."/>
            <person name="Tsui H.-C.T."/>
            <person name="Winkler M.E."/>
        </authorList>
    </citation>
    <scope>NUCLEOTIDE SEQUENCE</scope>
</reference>
<protein>
    <submittedName>
        <fullName evidence="1">Uncharacterized protein</fullName>
    </submittedName>
</protein>
<evidence type="ECO:0000313" key="1">
    <source>
        <dbReference type="EMBL" id="SVB31761.1"/>
    </source>
</evidence>
<proteinExistence type="predicted"/>
<gene>
    <name evidence="1" type="ORF">METZ01_LOCUS184615</name>
</gene>
<dbReference type="EMBL" id="UINC01036977">
    <property type="protein sequence ID" value="SVB31761.1"/>
    <property type="molecule type" value="Genomic_DNA"/>
</dbReference>
<organism evidence="1">
    <name type="scientific">marine metagenome</name>
    <dbReference type="NCBI Taxonomy" id="408172"/>
    <lineage>
        <taxon>unclassified sequences</taxon>
        <taxon>metagenomes</taxon>
        <taxon>ecological metagenomes</taxon>
    </lineage>
</organism>
<dbReference type="AlphaFoldDB" id="A0A382D209"/>
<accession>A0A382D209</accession>
<name>A0A382D209_9ZZZZ</name>